<dbReference type="AlphaFoldDB" id="A0A915INW2"/>
<name>A0A915INW2_ROMCU</name>
<evidence type="ECO:0000313" key="1">
    <source>
        <dbReference type="Proteomes" id="UP000887565"/>
    </source>
</evidence>
<proteinExistence type="predicted"/>
<dbReference type="Proteomes" id="UP000887565">
    <property type="component" value="Unplaced"/>
</dbReference>
<evidence type="ECO:0000313" key="2">
    <source>
        <dbReference type="WBParaSite" id="nRc.2.0.1.t15672-RA"/>
    </source>
</evidence>
<sequence>MKNKNLQKKLKQITESTLQNFKIDQIEYLPISRRPGHVAIRCRNVNCVSFLRQSDPLADQRLLPLNVHFAFVRLIYQTLDLIVQIKFTLLQRVAPFLTQNFQI</sequence>
<reference evidence="2" key="1">
    <citation type="submission" date="2022-11" db="UniProtKB">
        <authorList>
            <consortium name="WormBaseParasite"/>
        </authorList>
    </citation>
    <scope>IDENTIFICATION</scope>
</reference>
<dbReference type="WBParaSite" id="nRc.2.0.1.t15672-RA">
    <property type="protein sequence ID" value="nRc.2.0.1.t15672-RA"/>
    <property type="gene ID" value="nRc.2.0.1.g15672"/>
</dbReference>
<organism evidence="1 2">
    <name type="scientific">Romanomermis culicivorax</name>
    <name type="common">Nematode worm</name>
    <dbReference type="NCBI Taxonomy" id="13658"/>
    <lineage>
        <taxon>Eukaryota</taxon>
        <taxon>Metazoa</taxon>
        <taxon>Ecdysozoa</taxon>
        <taxon>Nematoda</taxon>
        <taxon>Enoplea</taxon>
        <taxon>Dorylaimia</taxon>
        <taxon>Mermithida</taxon>
        <taxon>Mermithoidea</taxon>
        <taxon>Mermithidae</taxon>
        <taxon>Romanomermis</taxon>
    </lineage>
</organism>
<accession>A0A915INW2</accession>
<keyword evidence="1" id="KW-1185">Reference proteome</keyword>
<protein>
    <submittedName>
        <fullName evidence="2">Uncharacterized protein</fullName>
    </submittedName>
</protein>